<comment type="caution">
    <text evidence="1">The sequence shown here is derived from an EMBL/GenBank/DDBJ whole genome shotgun (WGS) entry which is preliminary data.</text>
</comment>
<dbReference type="EMBL" id="BAAAOS010000066">
    <property type="protein sequence ID" value="GAA1616664.1"/>
    <property type="molecule type" value="Genomic_DNA"/>
</dbReference>
<proteinExistence type="predicted"/>
<organism evidence="1 2">
    <name type="scientific">Kribbella sancticallisti</name>
    <dbReference type="NCBI Taxonomy" id="460087"/>
    <lineage>
        <taxon>Bacteria</taxon>
        <taxon>Bacillati</taxon>
        <taxon>Actinomycetota</taxon>
        <taxon>Actinomycetes</taxon>
        <taxon>Propionibacteriales</taxon>
        <taxon>Kribbellaceae</taxon>
        <taxon>Kribbella</taxon>
    </lineage>
</organism>
<keyword evidence="2" id="KW-1185">Reference proteome</keyword>
<name>A0ABP4QTV9_9ACTN</name>
<accession>A0ABP4QTV9</accession>
<evidence type="ECO:0000313" key="2">
    <source>
        <dbReference type="Proteomes" id="UP001500393"/>
    </source>
</evidence>
<reference evidence="2" key="1">
    <citation type="journal article" date="2019" name="Int. J. Syst. Evol. Microbiol.">
        <title>The Global Catalogue of Microorganisms (GCM) 10K type strain sequencing project: providing services to taxonomists for standard genome sequencing and annotation.</title>
        <authorList>
            <consortium name="The Broad Institute Genomics Platform"/>
            <consortium name="The Broad Institute Genome Sequencing Center for Infectious Disease"/>
            <person name="Wu L."/>
            <person name="Ma J."/>
        </authorList>
    </citation>
    <scope>NUCLEOTIDE SEQUENCE [LARGE SCALE GENOMIC DNA]</scope>
    <source>
        <strain evidence="2">JCM 14969</strain>
    </source>
</reference>
<dbReference type="Proteomes" id="UP001500393">
    <property type="component" value="Unassembled WGS sequence"/>
</dbReference>
<evidence type="ECO:0000313" key="1">
    <source>
        <dbReference type="EMBL" id="GAA1616664.1"/>
    </source>
</evidence>
<sequence>MTTTYGPVTQDGVEVFQAHYDPEKRWNGSLVPSFDRAEAEKVAAHLMAPPDDDITRMEWDGDVLIYTQHHDPSIAPIRIEPDENNLYDIGNHCGHWSVPEADECETDEDQQERATPTAVEPTMTVYYANDLTDSARYCELVLAAPDETTARGLAQLLEDDDLKPWTDRALSQFTELGKDYTGRLRADVILSRPADA</sequence>
<gene>
    <name evidence="1" type="ORF">GCM10009789_83360</name>
</gene>
<dbReference type="RefSeq" id="WP_344222311.1">
    <property type="nucleotide sequence ID" value="NZ_BAAAOS010000066.1"/>
</dbReference>
<protein>
    <submittedName>
        <fullName evidence="1">Uncharacterized protein</fullName>
    </submittedName>
</protein>